<comment type="caution">
    <text evidence="1">The sequence shown here is derived from an EMBL/GenBank/DDBJ whole genome shotgun (WGS) entry which is preliminary data.</text>
</comment>
<organism evidence="1 2">
    <name type="scientific">Dryococelus australis</name>
    <dbReference type="NCBI Taxonomy" id="614101"/>
    <lineage>
        <taxon>Eukaryota</taxon>
        <taxon>Metazoa</taxon>
        <taxon>Ecdysozoa</taxon>
        <taxon>Arthropoda</taxon>
        <taxon>Hexapoda</taxon>
        <taxon>Insecta</taxon>
        <taxon>Pterygota</taxon>
        <taxon>Neoptera</taxon>
        <taxon>Polyneoptera</taxon>
        <taxon>Phasmatodea</taxon>
        <taxon>Verophasmatodea</taxon>
        <taxon>Anareolatae</taxon>
        <taxon>Phasmatidae</taxon>
        <taxon>Eurycanthinae</taxon>
        <taxon>Dryococelus</taxon>
    </lineage>
</organism>
<name>A0ABQ9GWS0_9NEOP</name>
<evidence type="ECO:0000313" key="1">
    <source>
        <dbReference type="EMBL" id="KAJ8876481.1"/>
    </source>
</evidence>
<protein>
    <recommendedName>
        <fullName evidence="3">Polyprotein</fullName>
    </recommendedName>
</protein>
<proteinExistence type="predicted"/>
<dbReference type="Proteomes" id="UP001159363">
    <property type="component" value="Chromosome 7"/>
</dbReference>
<dbReference type="EMBL" id="JARBHB010000008">
    <property type="protein sequence ID" value="KAJ8876481.1"/>
    <property type="molecule type" value="Genomic_DNA"/>
</dbReference>
<accession>A0ABQ9GWS0</accession>
<keyword evidence="2" id="KW-1185">Reference proteome</keyword>
<evidence type="ECO:0008006" key="3">
    <source>
        <dbReference type="Google" id="ProtNLM"/>
    </source>
</evidence>
<dbReference type="PANTHER" id="PTHR10773">
    <property type="entry name" value="DNA-DIRECTED RNA POLYMERASES I, II, AND III SUBUNIT RPABC2"/>
    <property type="match status" value="1"/>
</dbReference>
<dbReference type="PANTHER" id="PTHR10773:SF19">
    <property type="match status" value="1"/>
</dbReference>
<reference evidence="1 2" key="1">
    <citation type="submission" date="2023-02" db="EMBL/GenBank/DDBJ databases">
        <title>LHISI_Scaffold_Assembly.</title>
        <authorList>
            <person name="Stuart O.P."/>
            <person name="Cleave R."/>
            <person name="Magrath M.J.L."/>
            <person name="Mikheyev A.S."/>
        </authorList>
    </citation>
    <scope>NUCLEOTIDE SEQUENCE [LARGE SCALE GENOMIC DNA]</scope>
    <source>
        <strain evidence="1">Daus_M_001</strain>
        <tissue evidence="1">Leg muscle</tissue>
    </source>
</reference>
<sequence>MKGNRKKEDIIRNAKVKVIERTNHNIPEAEWRQIMENFNYMASKNEQDSRLSGLIALHMIAQRRPRVSNHGNSKDHAESYTYKVRLAGKDAPVCHKTFISILVINKLRVNRLQQSLLMTGQSPKDQRGRHVNRQIKIPNAVLHLIECHINSSQARKSHYSLRDNPHRRYLPEHLTVAKMHELFVQEYHINVPYNAYWLVFKTLSMNFGFPRSDICNLCDPMEQKMKTADTQEGSCILEIEKALHLKIADAYRAAKKKHTLRENQGSIHAELAPSSDNNWQLWYNIFGVHNLGEDSATMYRFCEREGKKGRNEVTSMLLDYINHYREDEIK</sequence>
<evidence type="ECO:0000313" key="2">
    <source>
        <dbReference type="Proteomes" id="UP001159363"/>
    </source>
</evidence>
<gene>
    <name evidence="1" type="ORF">PR048_020926</name>
</gene>